<dbReference type="PROSITE" id="PS51384">
    <property type="entry name" value="FAD_FR"/>
    <property type="match status" value="1"/>
</dbReference>
<feature type="binding site" evidence="6">
    <location>
        <position position="57"/>
    </location>
    <ligand>
        <name>FAD</name>
        <dbReference type="ChEBI" id="CHEBI:57692"/>
    </ligand>
</feature>
<dbReference type="GO" id="GO:0071949">
    <property type="term" value="F:FAD binding"/>
    <property type="evidence" value="ECO:0007669"/>
    <property type="project" value="TreeGrafter"/>
</dbReference>
<evidence type="ECO:0000313" key="9">
    <source>
        <dbReference type="EMBL" id="CAL4080319.1"/>
    </source>
</evidence>
<dbReference type="PANTHER" id="PTHR19370">
    <property type="entry name" value="NADH-CYTOCHROME B5 REDUCTASE"/>
    <property type="match status" value="1"/>
</dbReference>
<feature type="binding site" evidence="6">
    <location>
        <position position="55"/>
    </location>
    <ligand>
        <name>FAD</name>
        <dbReference type="ChEBI" id="CHEBI:57692"/>
    </ligand>
</feature>
<proteinExistence type="inferred from homology"/>
<dbReference type="InterPro" id="IPR001433">
    <property type="entry name" value="OxRdtase_FAD/NAD-bd"/>
</dbReference>
<evidence type="ECO:0000259" key="8">
    <source>
        <dbReference type="PROSITE" id="PS51384"/>
    </source>
</evidence>
<evidence type="ECO:0000256" key="6">
    <source>
        <dbReference type="PIRSR" id="PIRSR601834-1"/>
    </source>
</evidence>
<dbReference type="GO" id="GO:0090524">
    <property type="term" value="F:cytochrome-b5 reductase activity, acting on NADH"/>
    <property type="evidence" value="ECO:0007669"/>
    <property type="project" value="UniProtKB-EC"/>
</dbReference>
<dbReference type="Pfam" id="PF00175">
    <property type="entry name" value="NAD_binding_1"/>
    <property type="match status" value="1"/>
</dbReference>
<keyword evidence="4 7" id="KW-0560">Oxidoreductase</keyword>
<dbReference type="InterPro" id="IPR001834">
    <property type="entry name" value="CBR-like"/>
</dbReference>
<dbReference type="SUPFAM" id="SSF52343">
    <property type="entry name" value="Ferredoxin reductase-like, C-terminal NADP-linked domain"/>
    <property type="match status" value="1"/>
</dbReference>
<dbReference type="AlphaFoldDB" id="A0AAV2QEQ3"/>
<dbReference type="Proteomes" id="UP001497623">
    <property type="component" value="Unassembled WGS sequence"/>
</dbReference>
<dbReference type="Gene3D" id="2.40.30.10">
    <property type="entry name" value="Translation factors"/>
    <property type="match status" value="1"/>
</dbReference>
<comment type="catalytic activity">
    <reaction evidence="7">
        <text>2 Fe(III)-[cytochrome b5] + NADH = 2 Fe(II)-[cytochrome b5] + NAD(+) + H(+)</text>
        <dbReference type="Rhea" id="RHEA:46680"/>
        <dbReference type="Rhea" id="RHEA-COMP:10438"/>
        <dbReference type="Rhea" id="RHEA-COMP:10439"/>
        <dbReference type="ChEBI" id="CHEBI:15378"/>
        <dbReference type="ChEBI" id="CHEBI:29033"/>
        <dbReference type="ChEBI" id="CHEBI:29034"/>
        <dbReference type="ChEBI" id="CHEBI:57540"/>
        <dbReference type="ChEBI" id="CHEBI:57945"/>
        <dbReference type="EC" id="1.6.2.2"/>
    </reaction>
</comment>
<dbReference type="SUPFAM" id="SSF63380">
    <property type="entry name" value="Riboflavin synthase domain-like"/>
    <property type="match status" value="1"/>
</dbReference>
<accession>A0AAV2QEQ3</accession>
<dbReference type="InterPro" id="IPR017927">
    <property type="entry name" value="FAD-bd_FR_type"/>
</dbReference>
<keyword evidence="10" id="KW-1185">Reference proteome</keyword>
<dbReference type="CDD" id="cd06183">
    <property type="entry name" value="cyt_b5_reduct_like"/>
    <property type="match status" value="1"/>
</dbReference>
<feature type="binding site" evidence="6">
    <location>
        <position position="30"/>
    </location>
    <ligand>
        <name>FAD</name>
        <dbReference type="ChEBI" id="CHEBI:57692"/>
    </ligand>
</feature>
<feature type="binding site" evidence="6">
    <location>
        <position position="31"/>
    </location>
    <ligand>
        <name>FAD</name>
        <dbReference type="ChEBI" id="CHEBI:57692"/>
    </ligand>
</feature>
<feature type="binding site" evidence="6">
    <location>
        <position position="32"/>
    </location>
    <ligand>
        <name>FAD</name>
        <dbReference type="ChEBI" id="CHEBI:57692"/>
    </ligand>
</feature>
<evidence type="ECO:0000256" key="5">
    <source>
        <dbReference type="ARBA" id="ARBA00023027"/>
    </source>
</evidence>
<keyword evidence="5 7" id="KW-0520">NAD</keyword>
<name>A0AAV2QEQ3_MEGNR</name>
<evidence type="ECO:0000256" key="2">
    <source>
        <dbReference type="ARBA" id="ARBA00022630"/>
    </source>
</evidence>
<sequence length="232" mass="25929">MDLAVPASSYIPVPMGYHTCLRLPGTDLARPYTPIASSFVPMALQEDHGKKLSFLIKVYQSGEFTSSLAKLAVGDPLEVSIPDGQFKHHSGESVTSEPECILLCLAAGTGITPMINLMLHQLYLNRKVVLLWFNKTEKDIAWKEELSRLQRSHKNLFKVVNVLSAANMFWEGYRGRITSDILMKELPPIGNSFTPNTQSFVCICGPSDFNHLAQRLVTELGYREENVQIFQG</sequence>
<dbReference type="InterPro" id="IPR001709">
    <property type="entry name" value="Flavoprot_Pyr_Nucl_cyt_Rdtase"/>
</dbReference>
<comment type="similarity">
    <text evidence="7">Belongs to the flavoprotein pyridine nucleotide cytochrome reductase family.</text>
</comment>
<dbReference type="PRINTS" id="PR00371">
    <property type="entry name" value="FPNCR"/>
</dbReference>
<dbReference type="InterPro" id="IPR039261">
    <property type="entry name" value="FNR_nucleotide-bd"/>
</dbReference>
<comment type="cofactor">
    <cofactor evidence="1 6 7">
        <name>FAD</name>
        <dbReference type="ChEBI" id="CHEBI:57692"/>
    </cofactor>
</comment>
<dbReference type="GO" id="GO:0005739">
    <property type="term" value="C:mitochondrion"/>
    <property type="evidence" value="ECO:0007669"/>
    <property type="project" value="TreeGrafter"/>
</dbReference>
<evidence type="ECO:0000256" key="3">
    <source>
        <dbReference type="ARBA" id="ARBA00022827"/>
    </source>
</evidence>
<keyword evidence="2 6" id="KW-0285">Flavoprotein</keyword>
<feature type="domain" description="FAD-binding FR-type" evidence="8">
    <location>
        <begin position="1"/>
        <end position="89"/>
    </location>
</feature>
<evidence type="ECO:0000256" key="7">
    <source>
        <dbReference type="RuleBase" id="RU361226"/>
    </source>
</evidence>
<dbReference type="InterPro" id="IPR008333">
    <property type="entry name" value="Cbr1-like_FAD-bd_dom"/>
</dbReference>
<dbReference type="EMBL" id="CAXKWB010005878">
    <property type="protein sequence ID" value="CAL4080319.1"/>
    <property type="molecule type" value="Genomic_DNA"/>
</dbReference>
<evidence type="ECO:0000256" key="4">
    <source>
        <dbReference type="ARBA" id="ARBA00023002"/>
    </source>
</evidence>
<evidence type="ECO:0000313" key="10">
    <source>
        <dbReference type="Proteomes" id="UP001497623"/>
    </source>
</evidence>
<evidence type="ECO:0000256" key="1">
    <source>
        <dbReference type="ARBA" id="ARBA00001974"/>
    </source>
</evidence>
<feature type="binding site" evidence="6">
    <location>
        <position position="112"/>
    </location>
    <ligand>
        <name>FAD</name>
        <dbReference type="ChEBI" id="CHEBI:57692"/>
    </ligand>
</feature>
<dbReference type="EC" id="1.6.2.2" evidence="7"/>
<gene>
    <name evidence="9" type="ORF">MNOR_LOCUS11243</name>
</gene>
<dbReference type="PRINTS" id="PR00406">
    <property type="entry name" value="CYTB5RDTASE"/>
</dbReference>
<dbReference type="InterPro" id="IPR017938">
    <property type="entry name" value="Riboflavin_synthase-like_b-brl"/>
</dbReference>
<protein>
    <recommendedName>
        <fullName evidence="7">NADH-cytochrome b5 reductase</fullName>
        <ecNumber evidence="7">1.6.2.2</ecNumber>
    </recommendedName>
</protein>
<organism evidence="9 10">
    <name type="scientific">Meganyctiphanes norvegica</name>
    <name type="common">Northern krill</name>
    <name type="synonym">Thysanopoda norvegica</name>
    <dbReference type="NCBI Taxonomy" id="48144"/>
    <lineage>
        <taxon>Eukaryota</taxon>
        <taxon>Metazoa</taxon>
        <taxon>Ecdysozoa</taxon>
        <taxon>Arthropoda</taxon>
        <taxon>Crustacea</taxon>
        <taxon>Multicrustacea</taxon>
        <taxon>Malacostraca</taxon>
        <taxon>Eumalacostraca</taxon>
        <taxon>Eucarida</taxon>
        <taxon>Euphausiacea</taxon>
        <taxon>Euphausiidae</taxon>
        <taxon>Meganyctiphanes</taxon>
    </lineage>
</organism>
<dbReference type="PANTHER" id="PTHR19370:SF185">
    <property type="entry name" value="NADH-CYTOCHROME B5 REDUCTASE"/>
    <property type="match status" value="1"/>
</dbReference>
<keyword evidence="3 6" id="KW-0274">FAD</keyword>
<dbReference type="Gene3D" id="3.40.50.80">
    <property type="entry name" value="Nucleotide-binding domain of ferredoxin-NADP reductase (FNR) module"/>
    <property type="match status" value="1"/>
</dbReference>
<reference evidence="9 10" key="1">
    <citation type="submission" date="2024-05" db="EMBL/GenBank/DDBJ databases">
        <authorList>
            <person name="Wallberg A."/>
        </authorList>
    </citation>
    <scope>NUCLEOTIDE SEQUENCE [LARGE SCALE GENOMIC DNA]</scope>
</reference>
<dbReference type="Pfam" id="PF00970">
    <property type="entry name" value="FAD_binding_6"/>
    <property type="match status" value="1"/>
</dbReference>
<comment type="caution">
    <text evidence="9">The sequence shown here is derived from an EMBL/GenBank/DDBJ whole genome shotgun (WGS) entry which is preliminary data.</text>
</comment>